<dbReference type="GO" id="GO:0015074">
    <property type="term" value="P:DNA integration"/>
    <property type="evidence" value="ECO:0007669"/>
    <property type="project" value="UniProtKB-KW"/>
</dbReference>
<feature type="domain" description="Core-binding (CB)" evidence="7">
    <location>
        <begin position="3"/>
        <end position="96"/>
    </location>
</feature>
<evidence type="ECO:0000259" key="7">
    <source>
        <dbReference type="PROSITE" id="PS51900"/>
    </source>
</evidence>
<keyword evidence="4" id="KW-0233">DNA recombination</keyword>
<dbReference type="InterPro" id="IPR011010">
    <property type="entry name" value="DNA_brk_join_enz"/>
</dbReference>
<evidence type="ECO:0000256" key="3">
    <source>
        <dbReference type="ARBA" id="ARBA00023125"/>
    </source>
</evidence>
<dbReference type="InterPro" id="IPR050090">
    <property type="entry name" value="Tyrosine_recombinase_XerCD"/>
</dbReference>
<dbReference type="GO" id="GO:0006310">
    <property type="term" value="P:DNA recombination"/>
    <property type="evidence" value="ECO:0007669"/>
    <property type="project" value="UniProtKB-KW"/>
</dbReference>
<dbReference type="InterPro" id="IPR010998">
    <property type="entry name" value="Integrase_recombinase_N"/>
</dbReference>
<gene>
    <name evidence="8" type="ORF">FSB73_21520</name>
</gene>
<keyword evidence="1" id="KW-0159">Chromosome partition</keyword>
<keyword evidence="9" id="KW-1185">Reference proteome</keyword>
<dbReference type="PROSITE" id="PS51898">
    <property type="entry name" value="TYR_RECOMBINASE"/>
    <property type="match status" value="1"/>
</dbReference>
<dbReference type="GO" id="GO:0007059">
    <property type="term" value="P:chromosome segregation"/>
    <property type="evidence" value="ECO:0007669"/>
    <property type="project" value="UniProtKB-KW"/>
</dbReference>
<evidence type="ECO:0000256" key="1">
    <source>
        <dbReference type="ARBA" id="ARBA00022829"/>
    </source>
</evidence>
<dbReference type="Pfam" id="PF02899">
    <property type="entry name" value="Phage_int_SAM_1"/>
    <property type="match status" value="1"/>
</dbReference>
<dbReference type="InterPro" id="IPR013762">
    <property type="entry name" value="Integrase-like_cat_sf"/>
</dbReference>
<evidence type="ECO:0000259" key="6">
    <source>
        <dbReference type="PROSITE" id="PS51898"/>
    </source>
</evidence>
<evidence type="ECO:0000256" key="2">
    <source>
        <dbReference type="ARBA" id="ARBA00022908"/>
    </source>
</evidence>
<organism evidence="8 9">
    <name type="scientific">Arachidicoccus ginsenosidivorans</name>
    <dbReference type="NCBI Taxonomy" id="496057"/>
    <lineage>
        <taxon>Bacteria</taxon>
        <taxon>Pseudomonadati</taxon>
        <taxon>Bacteroidota</taxon>
        <taxon>Chitinophagia</taxon>
        <taxon>Chitinophagales</taxon>
        <taxon>Chitinophagaceae</taxon>
        <taxon>Arachidicoccus</taxon>
    </lineage>
</organism>
<dbReference type="InterPro" id="IPR044068">
    <property type="entry name" value="CB"/>
</dbReference>
<dbReference type="GO" id="GO:0003677">
    <property type="term" value="F:DNA binding"/>
    <property type="evidence" value="ECO:0007669"/>
    <property type="project" value="UniProtKB-UniRule"/>
</dbReference>
<dbReference type="InterPro" id="IPR004107">
    <property type="entry name" value="Integrase_SAM-like_N"/>
</dbReference>
<evidence type="ECO:0000256" key="5">
    <source>
        <dbReference type="PROSITE-ProRule" id="PRU01248"/>
    </source>
</evidence>
<accession>A0A5B8VTZ6</accession>
<feature type="domain" description="Tyr recombinase" evidence="6">
    <location>
        <begin position="120"/>
        <end position="309"/>
    </location>
</feature>
<evidence type="ECO:0000313" key="8">
    <source>
        <dbReference type="EMBL" id="QEC74392.1"/>
    </source>
</evidence>
<dbReference type="Pfam" id="PF00589">
    <property type="entry name" value="Phage_integrase"/>
    <property type="match status" value="1"/>
</dbReference>
<dbReference type="PANTHER" id="PTHR30349:SF81">
    <property type="entry name" value="TYROSINE RECOMBINASE XERC"/>
    <property type="match status" value="1"/>
</dbReference>
<reference evidence="8 9" key="1">
    <citation type="journal article" date="2017" name="Int. J. Syst. Evol. Microbiol.">
        <title>Arachidicoccus ginsenosidivorans sp. nov., with ginsenoside-converting activity isolated from ginseng cultivating soil.</title>
        <authorList>
            <person name="Siddiqi M.Z."/>
            <person name="Aslam Z."/>
            <person name="Im W.T."/>
        </authorList>
    </citation>
    <scope>NUCLEOTIDE SEQUENCE [LARGE SCALE GENOMIC DNA]</scope>
    <source>
        <strain evidence="8 9">Gsoil 809</strain>
    </source>
</reference>
<protein>
    <submittedName>
        <fullName evidence="8">Tyrosine-type recombinase/integrase</fullName>
    </submittedName>
</protein>
<dbReference type="KEGG" id="agi:FSB73_21520"/>
<dbReference type="OrthoDB" id="9801717at2"/>
<dbReference type="Gene3D" id="1.10.150.130">
    <property type="match status" value="1"/>
</dbReference>
<dbReference type="AlphaFoldDB" id="A0A5B8VTZ6"/>
<keyword evidence="2" id="KW-0229">DNA integration</keyword>
<dbReference type="Proteomes" id="UP000321291">
    <property type="component" value="Chromosome"/>
</dbReference>
<dbReference type="InterPro" id="IPR002104">
    <property type="entry name" value="Integrase_catalytic"/>
</dbReference>
<dbReference type="Gene3D" id="1.10.443.10">
    <property type="entry name" value="Intergrase catalytic core"/>
    <property type="match status" value="1"/>
</dbReference>
<keyword evidence="3 5" id="KW-0238">DNA-binding</keyword>
<dbReference type="PANTHER" id="PTHR30349">
    <property type="entry name" value="PHAGE INTEGRASE-RELATED"/>
    <property type="match status" value="1"/>
</dbReference>
<dbReference type="SUPFAM" id="SSF56349">
    <property type="entry name" value="DNA breaking-rejoining enzymes"/>
    <property type="match status" value="1"/>
</dbReference>
<dbReference type="PROSITE" id="PS51900">
    <property type="entry name" value="CB"/>
    <property type="match status" value="1"/>
</dbReference>
<evidence type="ECO:0000313" key="9">
    <source>
        <dbReference type="Proteomes" id="UP000321291"/>
    </source>
</evidence>
<sequence length="342" mass="39316">MVTDFARALNRYFNDYLINDRSSANKTIETYRYSFIQLVEFMENVKCIHPGKIQLINITKNTITSMLNWLEDKKNVSIATRNQRLAAFKSFATFIKYEYPEFIKEMLEIQSIKLKKDNGRDISYLKPDAIKLMLSQVNQNSLNGRRDYIILSLMFTTGIRVSELIGIRGCDVSINAPKLLVIHGKDGKIRHIPIIKQMAPYFEKYLMENKCLQPQNLADFIFKSHTGAKFTRQGINYTVSKYAKLARDIEPSLIPMDCSPHKIRHSTAMSLLEDGVDLITIRDLLGHSSVQTTEIYAKISASKSRAAIEAASKEIVPKEDAIWETDFTIKEWLKDMSHNKIM</sequence>
<name>A0A5B8VTZ6_9BACT</name>
<evidence type="ECO:0000256" key="4">
    <source>
        <dbReference type="ARBA" id="ARBA00023172"/>
    </source>
</evidence>
<proteinExistence type="predicted"/>
<dbReference type="EMBL" id="CP042434">
    <property type="protein sequence ID" value="QEC74392.1"/>
    <property type="molecule type" value="Genomic_DNA"/>
</dbReference>